<name>A0A1M5M2I4_9BRAD</name>
<reference evidence="2 3" key="1">
    <citation type="submission" date="2016-11" db="EMBL/GenBank/DDBJ databases">
        <authorList>
            <person name="Jaros S."/>
            <person name="Januszkiewicz K."/>
            <person name="Wedrychowicz H."/>
        </authorList>
    </citation>
    <scope>NUCLEOTIDE SEQUENCE [LARGE SCALE GENOMIC DNA]</scope>
    <source>
        <strain evidence="2 3">GAS138</strain>
    </source>
</reference>
<dbReference type="AlphaFoldDB" id="A0A1M5M2I4"/>
<sequence length="158" mass="16899">MTTETNSVVDTVKEVFAPVTDALKNLQNLEVPEAAREFVKKSASTAKERAADLHAGSEKVTAAIETAVAGSVTEAAKISRNIQQAIYQDAEALFAGIDRLASAKSLNEAVQIQSDMVRARGEVFMSRAKSTTEYLGKLVADGAKNAQDNFSKVYTKTA</sequence>
<evidence type="ECO:0000313" key="3">
    <source>
        <dbReference type="Proteomes" id="UP000189796"/>
    </source>
</evidence>
<dbReference type="RefSeq" id="WP_079601434.1">
    <property type="nucleotide sequence ID" value="NZ_LT670817.1"/>
</dbReference>
<dbReference type="InterPro" id="IPR018968">
    <property type="entry name" value="Phasin"/>
</dbReference>
<accession>A0A1M5M2I4</accession>
<dbReference type="Proteomes" id="UP000189796">
    <property type="component" value="Chromosome I"/>
</dbReference>
<proteinExistence type="predicted"/>
<feature type="domain" description="Phasin" evidence="1">
    <location>
        <begin position="54"/>
        <end position="149"/>
    </location>
</feature>
<dbReference type="InterPro" id="IPR010234">
    <property type="entry name" value="Phasin_subfam-2"/>
</dbReference>
<dbReference type="Pfam" id="PF09361">
    <property type="entry name" value="Phasin_2"/>
    <property type="match status" value="1"/>
</dbReference>
<protein>
    <submittedName>
        <fullName evidence="2">Phasin</fullName>
    </submittedName>
</protein>
<organism evidence="2 3">
    <name type="scientific">Bradyrhizobium erythrophlei</name>
    <dbReference type="NCBI Taxonomy" id="1437360"/>
    <lineage>
        <taxon>Bacteria</taxon>
        <taxon>Pseudomonadati</taxon>
        <taxon>Pseudomonadota</taxon>
        <taxon>Alphaproteobacteria</taxon>
        <taxon>Hyphomicrobiales</taxon>
        <taxon>Nitrobacteraceae</taxon>
        <taxon>Bradyrhizobium</taxon>
    </lineage>
</organism>
<evidence type="ECO:0000313" key="2">
    <source>
        <dbReference type="EMBL" id="SHG71522.1"/>
    </source>
</evidence>
<gene>
    <name evidence="2" type="ORF">SAMN05443248_2449</name>
</gene>
<dbReference type="EMBL" id="LT670817">
    <property type="protein sequence ID" value="SHG71522.1"/>
    <property type="molecule type" value="Genomic_DNA"/>
</dbReference>
<evidence type="ECO:0000259" key="1">
    <source>
        <dbReference type="Pfam" id="PF09361"/>
    </source>
</evidence>
<dbReference type="NCBIfam" id="TIGR01985">
    <property type="entry name" value="phasin_2"/>
    <property type="match status" value="1"/>
</dbReference>
<dbReference type="OrthoDB" id="8138004at2"/>